<keyword evidence="8 9" id="KW-0119">Carbohydrate metabolism</keyword>
<dbReference type="HAMAP" id="MF_01987">
    <property type="entry name" value="Ribokinase"/>
    <property type="match status" value="1"/>
</dbReference>
<comment type="caution">
    <text evidence="9">Lacks conserved residue(s) required for the propagation of feature annotation.</text>
</comment>
<comment type="activity regulation">
    <text evidence="9">Activated by a monovalent cation that binds near, but not in, the active site. The most likely occupant of the site in vivo is potassium. Ion binding induces a conformational change that may alter substrate affinity.</text>
</comment>
<keyword evidence="9" id="KW-0963">Cytoplasm</keyword>
<feature type="binding site" evidence="9">
    <location>
        <position position="289"/>
    </location>
    <ligand>
        <name>K(+)</name>
        <dbReference type="ChEBI" id="CHEBI:29103"/>
    </ligand>
</feature>
<evidence type="ECO:0000256" key="7">
    <source>
        <dbReference type="ARBA" id="ARBA00022958"/>
    </source>
</evidence>
<keyword evidence="12" id="KW-1185">Reference proteome</keyword>
<keyword evidence="5 9" id="KW-0067">ATP-binding</keyword>
<reference evidence="12" key="1">
    <citation type="journal article" date="2019" name="Int. J. Syst. Evol. Microbiol.">
        <title>The Global Catalogue of Microorganisms (GCM) 10K type strain sequencing project: providing services to taxonomists for standard genome sequencing and annotation.</title>
        <authorList>
            <consortium name="The Broad Institute Genomics Platform"/>
            <consortium name="The Broad Institute Genome Sequencing Center for Infectious Disease"/>
            <person name="Wu L."/>
            <person name="Ma J."/>
        </authorList>
    </citation>
    <scope>NUCLEOTIDE SEQUENCE [LARGE SCALE GENOMIC DNA]</scope>
    <source>
        <strain evidence="12">JCM 16904</strain>
    </source>
</reference>
<feature type="binding site" evidence="9">
    <location>
        <begin position="16"/>
        <end position="18"/>
    </location>
    <ligand>
        <name>substrate</name>
    </ligand>
</feature>
<evidence type="ECO:0000256" key="8">
    <source>
        <dbReference type="ARBA" id="ARBA00023277"/>
    </source>
</evidence>
<gene>
    <name evidence="9" type="primary">rbsK</name>
    <name evidence="11" type="ORF">GCM10022224_067010</name>
</gene>
<dbReference type="Pfam" id="PF00294">
    <property type="entry name" value="PfkB"/>
    <property type="match status" value="1"/>
</dbReference>
<evidence type="ECO:0000256" key="3">
    <source>
        <dbReference type="ARBA" id="ARBA00022741"/>
    </source>
</evidence>
<dbReference type="EC" id="2.7.1.15" evidence="9"/>
<evidence type="ECO:0000256" key="4">
    <source>
        <dbReference type="ARBA" id="ARBA00022777"/>
    </source>
</evidence>
<keyword evidence="4 9" id="KW-0418">Kinase</keyword>
<feature type="binding site" evidence="9">
    <location>
        <position position="149"/>
    </location>
    <ligand>
        <name>substrate</name>
    </ligand>
</feature>
<accession>A0ABP7CJS9</accession>
<evidence type="ECO:0000313" key="12">
    <source>
        <dbReference type="Proteomes" id="UP001500902"/>
    </source>
</evidence>
<dbReference type="InterPro" id="IPR011611">
    <property type="entry name" value="PfkB_dom"/>
</dbReference>
<evidence type="ECO:0000256" key="9">
    <source>
        <dbReference type="HAMAP-Rule" id="MF_01987"/>
    </source>
</evidence>
<comment type="catalytic activity">
    <reaction evidence="9">
        <text>D-ribose + ATP = D-ribose 5-phosphate + ADP + H(+)</text>
        <dbReference type="Rhea" id="RHEA:13697"/>
        <dbReference type="ChEBI" id="CHEBI:15378"/>
        <dbReference type="ChEBI" id="CHEBI:30616"/>
        <dbReference type="ChEBI" id="CHEBI:47013"/>
        <dbReference type="ChEBI" id="CHEBI:78346"/>
        <dbReference type="ChEBI" id="CHEBI:456216"/>
        <dbReference type="EC" id="2.7.1.15"/>
    </reaction>
</comment>
<comment type="subcellular location">
    <subcellularLocation>
        <location evidence="9">Cytoplasm</location>
    </subcellularLocation>
</comment>
<dbReference type="PANTHER" id="PTHR10584:SF166">
    <property type="entry name" value="RIBOKINASE"/>
    <property type="match status" value="1"/>
</dbReference>
<feature type="binding site" evidence="9">
    <location>
        <position position="259"/>
    </location>
    <ligand>
        <name>substrate</name>
    </ligand>
</feature>
<dbReference type="InterPro" id="IPR011877">
    <property type="entry name" value="Ribokinase"/>
</dbReference>
<evidence type="ECO:0000313" key="11">
    <source>
        <dbReference type="EMBL" id="GAA3691975.1"/>
    </source>
</evidence>
<keyword evidence="3 9" id="KW-0547">Nucleotide-binding</keyword>
<feature type="binding site" evidence="9">
    <location>
        <position position="255"/>
    </location>
    <ligand>
        <name>K(+)</name>
        <dbReference type="ChEBI" id="CHEBI:29103"/>
    </ligand>
</feature>
<feature type="active site" description="Proton acceptor" evidence="9">
    <location>
        <position position="259"/>
    </location>
</feature>
<comment type="similarity">
    <text evidence="9">Belongs to the carbohydrate kinase PfkB family. Ribokinase subfamily.</text>
</comment>
<sequence>MAFTFEPTVVVVGSVNLDTTIRVAMLPLPGETVFAATNHHQLGGKGANQAVAAAEAGASVTIVCALGDDPAAEQALGWLRSRAVEVRPVRDRTRPTGRAWVIVDDDGENAIVVDRGANAALTADLAIAAVLDRTRGGDRATTTLVAQGEVDPAVVHAVAAFAREHGLRFVLNLAPVIEVSEATLRTAAPLIVNEGEATALARRHLGEESRPADLARRWGIDVVITLGAEGAAIISPDGEIRRVPAPPVDVVVDTSGAGDAFAGTVAAALSRGLSLYEAAEHGVAAGARAVRRWGASGIGDEQGSNR</sequence>
<feature type="binding site" evidence="9">
    <location>
        <begin position="225"/>
        <end position="230"/>
    </location>
    <ligand>
        <name>ATP</name>
        <dbReference type="ChEBI" id="CHEBI:30616"/>
    </ligand>
</feature>
<keyword evidence="6 9" id="KW-0460">Magnesium</keyword>
<evidence type="ECO:0000256" key="6">
    <source>
        <dbReference type="ARBA" id="ARBA00022842"/>
    </source>
</evidence>
<feature type="binding site" evidence="9">
    <location>
        <position position="253"/>
    </location>
    <ligand>
        <name>K(+)</name>
        <dbReference type="ChEBI" id="CHEBI:29103"/>
    </ligand>
</feature>
<feature type="binding site" evidence="9">
    <location>
        <position position="292"/>
    </location>
    <ligand>
        <name>K(+)</name>
        <dbReference type="ChEBI" id="CHEBI:29103"/>
    </ligand>
</feature>
<feature type="binding site" evidence="9">
    <location>
        <position position="294"/>
    </location>
    <ligand>
        <name>K(+)</name>
        <dbReference type="ChEBI" id="CHEBI:29103"/>
    </ligand>
</feature>
<dbReference type="RefSeq" id="WP_344887005.1">
    <property type="nucleotide sequence ID" value="NZ_BAAAZP010000124.1"/>
</dbReference>
<evidence type="ECO:0000259" key="10">
    <source>
        <dbReference type="Pfam" id="PF00294"/>
    </source>
</evidence>
<proteinExistence type="inferred from homology"/>
<dbReference type="PANTHER" id="PTHR10584">
    <property type="entry name" value="SUGAR KINASE"/>
    <property type="match status" value="1"/>
</dbReference>
<dbReference type="EMBL" id="BAAAZP010000124">
    <property type="protein sequence ID" value="GAA3691975.1"/>
    <property type="molecule type" value="Genomic_DNA"/>
</dbReference>
<dbReference type="PRINTS" id="PR00990">
    <property type="entry name" value="RIBOKINASE"/>
</dbReference>
<keyword evidence="2 9" id="KW-0479">Metal-binding</keyword>
<feature type="binding site" evidence="9">
    <location>
        <position position="193"/>
    </location>
    <ligand>
        <name>ATP</name>
        <dbReference type="ChEBI" id="CHEBI:30616"/>
    </ligand>
</feature>
<evidence type="ECO:0000256" key="2">
    <source>
        <dbReference type="ARBA" id="ARBA00022723"/>
    </source>
</evidence>
<comment type="pathway">
    <text evidence="9">Carbohydrate metabolism; D-ribose degradation; D-ribose 5-phosphate from beta-D-ribopyranose: step 2/2.</text>
</comment>
<dbReference type="InterPro" id="IPR029056">
    <property type="entry name" value="Ribokinase-like"/>
</dbReference>
<evidence type="ECO:0000256" key="5">
    <source>
        <dbReference type="ARBA" id="ARBA00022840"/>
    </source>
</evidence>
<keyword evidence="1 9" id="KW-0808">Transferase</keyword>
<organism evidence="11 12">
    <name type="scientific">Nonomuraea antimicrobica</name>
    <dbReference type="NCBI Taxonomy" id="561173"/>
    <lineage>
        <taxon>Bacteria</taxon>
        <taxon>Bacillati</taxon>
        <taxon>Actinomycetota</taxon>
        <taxon>Actinomycetes</taxon>
        <taxon>Streptosporangiales</taxon>
        <taxon>Streptosporangiaceae</taxon>
        <taxon>Nonomuraea</taxon>
    </lineage>
</organism>
<comment type="subunit">
    <text evidence="9">Homodimer.</text>
</comment>
<evidence type="ECO:0000256" key="1">
    <source>
        <dbReference type="ARBA" id="ARBA00022679"/>
    </source>
</evidence>
<feature type="binding site" evidence="9">
    <location>
        <begin position="44"/>
        <end position="48"/>
    </location>
    <ligand>
        <name>substrate</name>
    </ligand>
</feature>
<dbReference type="Proteomes" id="UP001500902">
    <property type="component" value="Unassembled WGS sequence"/>
</dbReference>
<protein>
    <recommendedName>
        <fullName evidence="9">Ribokinase</fullName>
        <shortName evidence="9">RK</shortName>
        <ecNumber evidence="9">2.7.1.15</ecNumber>
    </recommendedName>
</protein>
<dbReference type="Gene3D" id="3.40.1190.20">
    <property type="match status" value="1"/>
</dbReference>
<dbReference type="SUPFAM" id="SSF53613">
    <property type="entry name" value="Ribokinase-like"/>
    <property type="match status" value="1"/>
</dbReference>
<comment type="caution">
    <text evidence="11">The sequence shown here is derived from an EMBL/GenBank/DDBJ whole genome shotgun (WGS) entry which is preliminary data.</text>
</comment>
<dbReference type="InterPro" id="IPR002139">
    <property type="entry name" value="Ribo/fructo_kinase"/>
</dbReference>
<feature type="domain" description="Carbohydrate kinase PfkB" evidence="10">
    <location>
        <begin position="8"/>
        <end position="296"/>
    </location>
</feature>
<feature type="binding site" evidence="9">
    <location>
        <begin position="258"/>
        <end position="259"/>
    </location>
    <ligand>
        <name>ATP</name>
        <dbReference type="ChEBI" id="CHEBI:30616"/>
    </ligand>
</feature>
<keyword evidence="7 9" id="KW-0630">Potassium</keyword>
<name>A0ABP7CJS9_9ACTN</name>
<comment type="function">
    <text evidence="9">Catalyzes the phosphorylation of ribose at O-5 in a reaction requiring ATP and magnesium. The resulting D-ribose-5-phosphate can then be used either for sythesis of nucleotides, histidine, and tryptophan, or as a component of the pentose phosphate pathway.</text>
</comment>
<comment type="cofactor">
    <cofactor evidence="9">
        <name>Mg(2+)</name>
        <dbReference type="ChEBI" id="CHEBI:18420"/>
    </cofactor>
    <text evidence="9">Requires a divalent cation, most likely magnesium in vivo, as an electrophilic catalyst to aid phosphoryl group transfer. It is the chelate of the metal and the nucleotide that is the actual substrate.</text>
</comment>